<feature type="transmembrane region" description="Helical" evidence="1">
    <location>
        <begin position="20"/>
        <end position="39"/>
    </location>
</feature>
<feature type="transmembrane region" description="Helical" evidence="1">
    <location>
        <begin position="96"/>
        <end position="116"/>
    </location>
</feature>
<comment type="caution">
    <text evidence="3">The sequence shown here is derived from an EMBL/GenBank/DDBJ whole genome shotgun (WGS) entry which is preliminary data.</text>
</comment>
<dbReference type="Pfam" id="PF03779">
    <property type="entry name" value="SPW"/>
    <property type="match status" value="1"/>
</dbReference>
<dbReference type="AlphaFoldDB" id="A0A645BLT0"/>
<feature type="transmembrane region" description="Helical" evidence="1">
    <location>
        <begin position="69"/>
        <end position="90"/>
    </location>
</feature>
<keyword evidence="1" id="KW-1133">Transmembrane helix</keyword>
<keyword evidence="1" id="KW-0812">Transmembrane</keyword>
<protein>
    <recommendedName>
        <fullName evidence="2">SPW repeat-containing integral membrane domain-containing protein</fullName>
    </recommendedName>
</protein>
<evidence type="ECO:0000259" key="2">
    <source>
        <dbReference type="Pfam" id="PF03779"/>
    </source>
</evidence>
<evidence type="ECO:0000256" key="1">
    <source>
        <dbReference type="SAM" id="Phobius"/>
    </source>
</evidence>
<reference evidence="3" key="1">
    <citation type="submission" date="2019-08" db="EMBL/GenBank/DDBJ databases">
        <authorList>
            <person name="Kucharzyk K."/>
            <person name="Murdoch R.W."/>
            <person name="Higgins S."/>
            <person name="Loffler F."/>
        </authorList>
    </citation>
    <scope>NUCLEOTIDE SEQUENCE</scope>
</reference>
<keyword evidence="1" id="KW-0472">Membrane</keyword>
<proteinExistence type="predicted"/>
<evidence type="ECO:0000313" key="3">
    <source>
        <dbReference type="EMBL" id="MPM66429.1"/>
    </source>
</evidence>
<accession>A0A645BLT0</accession>
<feature type="transmembrane region" description="Helical" evidence="1">
    <location>
        <begin position="45"/>
        <end position="62"/>
    </location>
</feature>
<organism evidence="3">
    <name type="scientific">bioreactor metagenome</name>
    <dbReference type="NCBI Taxonomy" id="1076179"/>
    <lineage>
        <taxon>unclassified sequences</taxon>
        <taxon>metagenomes</taxon>
        <taxon>ecological metagenomes</taxon>
    </lineage>
</organism>
<gene>
    <name evidence="3" type="ORF">SDC9_113336</name>
</gene>
<dbReference type="EMBL" id="VSSQ01021078">
    <property type="protein sequence ID" value="MPM66429.1"/>
    <property type="molecule type" value="Genomic_DNA"/>
</dbReference>
<name>A0A645BLT0_9ZZZZ</name>
<dbReference type="InterPro" id="IPR005530">
    <property type="entry name" value="SPW"/>
</dbReference>
<sequence>MSARHAAVHVPLGTVARRHWEDWVSVLAGLYLVVSPLWMQMTHPRAIWLAPLGIVLIVFGAWSELRERASAFAEGFVALAGAFIIASPWIGGFAGANGLALTAWIVGGLAVVMSTLETLDRRRRVVEGGEPIRTPRR</sequence>
<feature type="domain" description="SPW repeat-containing integral membrane" evidence="2">
    <location>
        <begin position="20"/>
        <end position="114"/>
    </location>
</feature>